<dbReference type="InterPro" id="IPR036412">
    <property type="entry name" value="HAD-like_sf"/>
</dbReference>
<dbReference type="SUPFAM" id="SSF56784">
    <property type="entry name" value="HAD-like"/>
    <property type="match status" value="1"/>
</dbReference>
<organism evidence="1 2">
    <name type="scientific">Candidatus Roizmanbacteria bacterium RIFCSPLOWO2_01_FULL_40_42</name>
    <dbReference type="NCBI Taxonomy" id="1802066"/>
    <lineage>
        <taxon>Bacteria</taxon>
        <taxon>Candidatus Roizmaniibacteriota</taxon>
    </lineage>
</organism>
<evidence type="ECO:0000313" key="2">
    <source>
        <dbReference type="Proteomes" id="UP000178558"/>
    </source>
</evidence>
<dbReference type="Proteomes" id="UP000178558">
    <property type="component" value="Unassembled WGS sequence"/>
</dbReference>
<accession>A0A1F7J6T1</accession>
<evidence type="ECO:0008006" key="3">
    <source>
        <dbReference type="Google" id="ProtNLM"/>
    </source>
</evidence>
<dbReference type="InterPro" id="IPR023214">
    <property type="entry name" value="HAD_sf"/>
</dbReference>
<reference evidence="1 2" key="1">
    <citation type="journal article" date="2016" name="Nat. Commun.">
        <title>Thousands of microbial genomes shed light on interconnected biogeochemical processes in an aquifer system.</title>
        <authorList>
            <person name="Anantharaman K."/>
            <person name="Brown C.T."/>
            <person name="Hug L.A."/>
            <person name="Sharon I."/>
            <person name="Castelle C.J."/>
            <person name="Probst A.J."/>
            <person name="Thomas B.C."/>
            <person name="Singh A."/>
            <person name="Wilkins M.J."/>
            <person name="Karaoz U."/>
            <person name="Brodie E.L."/>
            <person name="Williams K.H."/>
            <person name="Hubbard S.S."/>
            <person name="Banfield J.F."/>
        </authorList>
    </citation>
    <scope>NUCLEOTIDE SEQUENCE [LARGE SCALE GENOMIC DNA]</scope>
</reference>
<dbReference type="AlphaFoldDB" id="A0A1F7J6T1"/>
<sequence length="323" mass="36264">MGHLFILDFDGTIADTFTPSPNDIGVESSYFLAVADVLGEEGSKIYNEGGGLRNRAPQEVVYEILQNATSTQRKNLLDCARSFLLAHGDELHDLVPEGKGLSLEWREDDPVSIVSELVVRCKLGYSYGEIGGKWPLPTEGFIDFRRSLTQLNNDGVAVDLAIVSSGHDLFIDRVFKTWGLEAPSILITDDTLRGKKYPKEVERRVKPSAFPLALAHFEWLKERGLWVRAMEGLSDLARRTRPNIAFIGDDPHKDGDMAERARITFGLFKKGDAFQPDLAPSRFKFGDWSEFGKMLQSRKGLLEQGKEFNEILLGHPRRSPERV</sequence>
<dbReference type="EMBL" id="MGAQ01000001">
    <property type="protein sequence ID" value="OGK51303.1"/>
    <property type="molecule type" value="Genomic_DNA"/>
</dbReference>
<gene>
    <name evidence="1" type="ORF">A3B50_02560</name>
</gene>
<comment type="caution">
    <text evidence="1">The sequence shown here is derived from an EMBL/GenBank/DDBJ whole genome shotgun (WGS) entry which is preliminary data.</text>
</comment>
<proteinExistence type="predicted"/>
<name>A0A1F7J6T1_9BACT</name>
<evidence type="ECO:0000313" key="1">
    <source>
        <dbReference type="EMBL" id="OGK51303.1"/>
    </source>
</evidence>
<protein>
    <recommendedName>
        <fullName evidence="3">Haloacid dehalogenase-like hydrolase</fullName>
    </recommendedName>
</protein>
<dbReference type="Gene3D" id="3.40.50.1000">
    <property type="entry name" value="HAD superfamily/HAD-like"/>
    <property type="match status" value="1"/>
</dbReference>